<dbReference type="AlphaFoldDB" id="A0A915KKL0"/>
<evidence type="ECO:0000313" key="2">
    <source>
        <dbReference type="WBParaSite" id="nRc.2.0.1.t38557-RA"/>
    </source>
</evidence>
<evidence type="ECO:0000313" key="1">
    <source>
        <dbReference type="Proteomes" id="UP000887565"/>
    </source>
</evidence>
<protein>
    <submittedName>
        <fullName evidence="2">Uncharacterized protein</fullName>
    </submittedName>
</protein>
<dbReference type="WBParaSite" id="nRc.2.0.1.t38557-RA">
    <property type="protein sequence ID" value="nRc.2.0.1.t38557-RA"/>
    <property type="gene ID" value="nRc.2.0.1.g38557"/>
</dbReference>
<accession>A0A915KKL0</accession>
<proteinExistence type="predicted"/>
<keyword evidence="1" id="KW-1185">Reference proteome</keyword>
<sequence>MVGHPVIAVKNVLIQPYTDHVILETIWSRDKLKTPSPCLVSSDGTSSSISIETAIINPLVEHFPVLILNNSNKIIK</sequence>
<organism evidence="1 2">
    <name type="scientific">Romanomermis culicivorax</name>
    <name type="common">Nematode worm</name>
    <dbReference type="NCBI Taxonomy" id="13658"/>
    <lineage>
        <taxon>Eukaryota</taxon>
        <taxon>Metazoa</taxon>
        <taxon>Ecdysozoa</taxon>
        <taxon>Nematoda</taxon>
        <taxon>Enoplea</taxon>
        <taxon>Dorylaimia</taxon>
        <taxon>Mermithida</taxon>
        <taxon>Mermithoidea</taxon>
        <taxon>Mermithidae</taxon>
        <taxon>Romanomermis</taxon>
    </lineage>
</organism>
<dbReference type="Proteomes" id="UP000887565">
    <property type="component" value="Unplaced"/>
</dbReference>
<reference evidence="2" key="1">
    <citation type="submission" date="2022-11" db="UniProtKB">
        <authorList>
            <consortium name="WormBaseParasite"/>
        </authorList>
    </citation>
    <scope>IDENTIFICATION</scope>
</reference>
<name>A0A915KKL0_ROMCU</name>